<reference evidence="1 2" key="1">
    <citation type="journal article" date="2018" name="Mol. Plant">
        <title>The genome of Artemisia annua provides insight into the evolution of Asteraceae family and artemisinin biosynthesis.</title>
        <authorList>
            <person name="Shen Q."/>
            <person name="Zhang L."/>
            <person name="Liao Z."/>
            <person name="Wang S."/>
            <person name="Yan T."/>
            <person name="Shi P."/>
            <person name="Liu M."/>
            <person name="Fu X."/>
            <person name="Pan Q."/>
            <person name="Wang Y."/>
            <person name="Lv Z."/>
            <person name="Lu X."/>
            <person name="Zhang F."/>
            <person name="Jiang W."/>
            <person name="Ma Y."/>
            <person name="Chen M."/>
            <person name="Hao X."/>
            <person name="Li L."/>
            <person name="Tang Y."/>
            <person name="Lv G."/>
            <person name="Zhou Y."/>
            <person name="Sun X."/>
            <person name="Brodelius P.E."/>
            <person name="Rose J.K.C."/>
            <person name="Tang K."/>
        </authorList>
    </citation>
    <scope>NUCLEOTIDE SEQUENCE [LARGE SCALE GENOMIC DNA]</scope>
    <source>
        <strain evidence="2">cv. Huhao1</strain>
        <tissue evidence="1">Leaf</tissue>
    </source>
</reference>
<keyword evidence="2" id="KW-1185">Reference proteome</keyword>
<organism evidence="1 2">
    <name type="scientific">Artemisia annua</name>
    <name type="common">Sweet wormwood</name>
    <dbReference type="NCBI Taxonomy" id="35608"/>
    <lineage>
        <taxon>Eukaryota</taxon>
        <taxon>Viridiplantae</taxon>
        <taxon>Streptophyta</taxon>
        <taxon>Embryophyta</taxon>
        <taxon>Tracheophyta</taxon>
        <taxon>Spermatophyta</taxon>
        <taxon>Magnoliopsida</taxon>
        <taxon>eudicotyledons</taxon>
        <taxon>Gunneridae</taxon>
        <taxon>Pentapetalae</taxon>
        <taxon>asterids</taxon>
        <taxon>campanulids</taxon>
        <taxon>Asterales</taxon>
        <taxon>Asteraceae</taxon>
        <taxon>Asteroideae</taxon>
        <taxon>Anthemideae</taxon>
        <taxon>Artemisiinae</taxon>
        <taxon>Artemisia</taxon>
    </lineage>
</organism>
<gene>
    <name evidence="1" type="ORF">CTI12_AA395930</name>
</gene>
<dbReference type="EMBL" id="PKPP01005763">
    <property type="protein sequence ID" value="PWA58919.1"/>
    <property type="molecule type" value="Genomic_DNA"/>
</dbReference>
<dbReference type="GO" id="GO:0003964">
    <property type="term" value="F:RNA-directed DNA polymerase activity"/>
    <property type="evidence" value="ECO:0007669"/>
    <property type="project" value="UniProtKB-KW"/>
</dbReference>
<keyword evidence="1" id="KW-0808">Transferase</keyword>
<evidence type="ECO:0000313" key="2">
    <source>
        <dbReference type="Proteomes" id="UP000245207"/>
    </source>
</evidence>
<dbReference type="PANTHER" id="PTHR31286:SF180">
    <property type="entry name" value="OS10G0362600 PROTEIN"/>
    <property type="match status" value="1"/>
</dbReference>
<sequence length="417" mass="47840">MVMDSMTASMCYRGIGNLDYARVLVEFDAEKDLKNEIEVQYRDKENRIKGSKKVKVLYDWKPCRCTECKVFGHEFSQCKLNANKGTGNDQMVEKVPVANNGDKYAGSKDKEGVFMGRSEQNKWNGQRQNGTNKRFNNSYKQDAGRKFSNEESKYVGNTGQAGVRKVWNLKAKEAEGMKKSVNKYAVLHSLPDDDDQELRILKDRMIVDQFLNKNVEPTPTEAANWTEDMRKYYKDKSVVEIVNEVEGDKAEDVVSDTEGITKNIEVNEVNEKQKEIRNLIVSENLKVCAVLETRIRSKKLQVVCDKVYQGWEWISNMQCCNKGCRIVLGWDDQVVNVQILNRTSQSMFCVISVEHLKIKFFYTFVYAANEGVDRRELWTELKQNKWLGDPSSCLLKQHPTYSVGFGVLCNGYFAGAD</sequence>
<dbReference type="PANTHER" id="PTHR31286">
    <property type="entry name" value="GLYCINE-RICH CELL WALL STRUCTURAL PROTEIN 1.8-LIKE"/>
    <property type="match status" value="1"/>
</dbReference>
<dbReference type="InterPro" id="IPR040256">
    <property type="entry name" value="At4g02000-like"/>
</dbReference>
<evidence type="ECO:0000313" key="1">
    <source>
        <dbReference type="EMBL" id="PWA58919.1"/>
    </source>
</evidence>
<proteinExistence type="predicted"/>
<protein>
    <submittedName>
        <fullName evidence="1">RNA-directed DNA polymerase, eukaryota, Reverse transcriptase zinc-binding domain protein</fullName>
    </submittedName>
</protein>
<dbReference type="AlphaFoldDB" id="A0A2U1MCC3"/>
<keyword evidence="1" id="KW-0695">RNA-directed DNA polymerase</keyword>
<comment type="caution">
    <text evidence="1">The sequence shown here is derived from an EMBL/GenBank/DDBJ whole genome shotgun (WGS) entry which is preliminary data.</text>
</comment>
<name>A0A2U1MCC3_ARTAN</name>
<dbReference type="Proteomes" id="UP000245207">
    <property type="component" value="Unassembled WGS sequence"/>
</dbReference>
<keyword evidence="1" id="KW-0548">Nucleotidyltransferase</keyword>
<accession>A0A2U1MCC3</accession>